<comment type="caution">
    <text evidence="3">The sequence shown here is derived from an EMBL/GenBank/DDBJ whole genome shotgun (WGS) entry which is preliminary data.</text>
</comment>
<dbReference type="Proteomes" id="UP000198211">
    <property type="component" value="Unassembled WGS sequence"/>
</dbReference>
<dbReference type="PANTHER" id="PTHR34409">
    <property type="entry name" value="SET DOMAIN-CONTAINING PROTEIN"/>
    <property type="match status" value="1"/>
</dbReference>
<dbReference type="InterPro" id="IPR049203">
    <property type="entry name" value="DUF6818"/>
</dbReference>
<keyword evidence="4" id="KW-1185">Reference proteome</keyword>
<feature type="compositionally biased region" description="Basic and acidic residues" evidence="1">
    <location>
        <begin position="65"/>
        <end position="74"/>
    </location>
</feature>
<sequence>MWEQVAVQYNANRTRGSPERDFESLRRKFKSLYTKPKPTGSGEVPLRLKPVIWAKEIQLRIEEEGGVHTAHDGLDESEDDASLEETVDETTSRATTTVLPWMLARSSDLSFKSHSKTGRPETYQV</sequence>
<gene>
    <name evidence="3" type="ORF">PHMEG_00039849</name>
</gene>
<dbReference type="EMBL" id="NBNE01020017">
    <property type="protein sequence ID" value="OWY91533.1"/>
    <property type="molecule type" value="Genomic_DNA"/>
</dbReference>
<reference evidence="4" key="1">
    <citation type="submission" date="2017-03" db="EMBL/GenBank/DDBJ databases">
        <title>Phytopthora megakarya and P. palmivora, two closely related causual agents of cacao black pod achieved similar genome size and gene model numbers by different mechanisms.</title>
        <authorList>
            <person name="Ali S."/>
            <person name="Shao J."/>
            <person name="Larry D.J."/>
            <person name="Kronmiller B."/>
            <person name="Shen D."/>
            <person name="Strem M.D."/>
            <person name="Melnick R.L."/>
            <person name="Guiltinan M.J."/>
            <person name="Tyler B.M."/>
            <person name="Meinhardt L.W."/>
            <person name="Bailey B.A."/>
        </authorList>
    </citation>
    <scope>NUCLEOTIDE SEQUENCE [LARGE SCALE GENOMIC DNA]</scope>
    <source>
        <strain evidence="4">zdho120</strain>
    </source>
</reference>
<evidence type="ECO:0000259" key="2">
    <source>
        <dbReference type="Pfam" id="PF20681"/>
    </source>
</evidence>
<dbReference type="OrthoDB" id="129677at2759"/>
<feature type="compositionally biased region" description="Acidic residues" evidence="1">
    <location>
        <begin position="75"/>
        <end position="88"/>
    </location>
</feature>
<feature type="region of interest" description="Disordered" evidence="1">
    <location>
        <begin position="65"/>
        <end position="94"/>
    </location>
</feature>
<evidence type="ECO:0000313" key="4">
    <source>
        <dbReference type="Proteomes" id="UP000198211"/>
    </source>
</evidence>
<feature type="domain" description="DUF6818" evidence="2">
    <location>
        <begin position="1"/>
        <end position="79"/>
    </location>
</feature>
<feature type="region of interest" description="Disordered" evidence="1">
    <location>
        <begin position="1"/>
        <end position="21"/>
    </location>
</feature>
<dbReference type="PANTHER" id="PTHR34409:SF1">
    <property type="entry name" value="MYB-LIKE DOMAIN-CONTAINING PROTEIN"/>
    <property type="match status" value="1"/>
</dbReference>
<organism evidence="3 4">
    <name type="scientific">Phytophthora megakarya</name>
    <dbReference type="NCBI Taxonomy" id="4795"/>
    <lineage>
        <taxon>Eukaryota</taxon>
        <taxon>Sar</taxon>
        <taxon>Stramenopiles</taxon>
        <taxon>Oomycota</taxon>
        <taxon>Peronosporomycetes</taxon>
        <taxon>Peronosporales</taxon>
        <taxon>Peronosporaceae</taxon>
        <taxon>Phytophthora</taxon>
    </lineage>
</organism>
<proteinExistence type="predicted"/>
<dbReference type="AlphaFoldDB" id="A0A225UEY8"/>
<evidence type="ECO:0000256" key="1">
    <source>
        <dbReference type="SAM" id="MobiDB-lite"/>
    </source>
</evidence>
<evidence type="ECO:0000313" key="3">
    <source>
        <dbReference type="EMBL" id="OWY91533.1"/>
    </source>
</evidence>
<dbReference type="Pfam" id="PF20681">
    <property type="entry name" value="DUF6818"/>
    <property type="match status" value="1"/>
</dbReference>
<name>A0A225UEY8_9STRA</name>
<protein>
    <recommendedName>
        <fullName evidence="2">DUF6818 domain-containing protein</fullName>
    </recommendedName>
</protein>
<accession>A0A225UEY8</accession>